<protein>
    <submittedName>
        <fullName evidence="2">Uncharacterized protein</fullName>
    </submittedName>
</protein>
<accession>A0ABD2X1R9</accession>
<evidence type="ECO:0000313" key="2">
    <source>
        <dbReference type="EMBL" id="KAL3398726.1"/>
    </source>
</evidence>
<proteinExistence type="predicted"/>
<dbReference type="AlphaFoldDB" id="A0ABD2X1R9"/>
<keyword evidence="3" id="KW-1185">Reference proteome</keyword>
<gene>
    <name evidence="2" type="ORF">TKK_007851</name>
</gene>
<dbReference type="Proteomes" id="UP001627154">
    <property type="component" value="Unassembled WGS sequence"/>
</dbReference>
<feature type="region of interest" description="Disordered" evidence="1">
    <location>
        <begin position="1"/>
        <end position="26"/>
    </location>
</feature>
<evidence type="ECO:0000313" key="3">
    <source>
        <dbReference type="Proteomes" id="UP001627154"/>
    </source>
</evidence>
<name>A0ABD2X1R9_9HYME</name>
<reference evidence="2 3" key="1">
    <citation type="journal article" date="2024" name="bioRxiv">
        <title>A reference genome for Trichogramma kaykai: A tiny desert-dwelling parasitoid wasp with competing sex-ratio distorters.</title>
        <authorList>
            <person name="Culotta J."/>
            <person name="Lindsey A.R."/>
        </authorList>
    </citation>
    <scope>NUCLEOTIDE SEQUENCE [LARGE SCALE GENOMIC DNA]</scope>
    <source>
        <strain evidence="2 3">KSX58</strain>
    </source>
</reference>
<sequence length="212" mass="24817">MMRQASPAPRRTSRSPGPAVRPKLEVREEFRKLSSRFDDEPSPSFDFNQRIRPQHLTHGQRHYSMAYPSIESLFHHHQQQQYQQHHNQQHQQKKLTYSSEFKTPTTQAPLQKTAWPAGRLFYTIRMLRRVYTFCGKSLSVFERWCAAVISTQHDAWLLGSQQQQQLPKTTNPKPHTSRCFCAWRLRATGRRRRLINPSCAYTAYSSCGSSRG</sequence>
<organism evidence="2 3">
    <name type="scientific">Trichogramma kaykai</name>
    <dbReference type="NCBI Taxonomy" id="54128"/>
    <lineage>
        <taxon>Eukaryota</taxon>
        <taxon>Metazoa</taxon>
        <taxon>Ecdysozoa</taxon>
        <taxon>Arthropoda</taxon>
        <taxon>Hexapoda</taxon>
        <taxon>Insecta</taxon>
        <taxon>Pterygota</taxon>
        <taxon>Neoptera</taxon>
        <taxon>Endopterygota</taxon>
        <taxon>Hymenoptera</taxon>
        <taxon>Apocrita</taxon>
        <taxon>Proctotrupomorpha</taxon>
        <taxon>Chalcidoidea</taxon>
        <taxon>Trichogrammatidae</taxon>
        <taxon>Trichogramma</taxon>
    </lineage>
</organism>
<evidence type="ECO:0000256" key="1">
    <source>
        <dbReference type="SAM" id="MobiDB-lite"/>
    </source>
</evidence>
<comment type="caution">
    <text evidence="2">The sequence shown here is derived from an EMBL/GenBank/DDBJ whole genome shotgun (WGS) entry which is preliminary data.</text>
</comment>
<dbReference type="EMBL" id="JBJJXI010000059">
    <property type="protein sequence ID" value="KAL3398726.1"/>
    <property type="molecule type" value="Genomic_DNA"/>
</dbReference>